<keyword evidence="1" id="KW-1133">Transmembrane helix</keyword>
<organism evidence="2">
    <name type="scientific">marine sediment metagenome</name>
    <dbReference type="NCBI Taxonomy" id="412755"/>
    <lineage>
        <taxon>unclassified sequences</taxon>
        <taxon>metagenomes</taxon>
        <taxon>ecological metagenomes</taxon>
    </lineage>
</organism>
<feature type="transmembrane region" description="Helical" evidence="1">
    <location>
        <begin position="157"/>
        <end position="179"/>
    </location>
</feature>
<evidence type="ECO:0000313" key="2">
    <source>
        <dbReference type="EMBL" id="KKN89361.1"/>
    </source>
</evidence>
<dbReference type="AlphaFoldDB" id="A0A0F9WSU8"/>
<name>A0A0F9WSU8_9ZZZZ</name>
<gene>
    <name evidence="2" type="ORF">LCGC14_0238670</name>
</gene>
<feature type="transmembrane region" description="Helical" evidence="1">
    <location>
        <begin position="51"/>
        <end position="71"/>
    </location>
</feature>
<protein>
    <submittedName>
        <fullName evidence="2">Uncharacterized protein</fullName>
    </submittedName>
</protein>
<proteinExistence type="predicted"/>
<comment type="caution">
    <text evidence="2">The sequence shown here is derived from an EMBL/GenBank/DDBJ whole genome shotgun (WGS) entry which is preliminary data.</text>
</comment>
<feature type="transmembrane region" description="Helical" evidence="1">
    <location>
        <begin position="21"/>
        <end position="39"/>
    </location>
</feature>
<reference evidence="2" key="1">
    <citation type="journal article" date="2015" name="Nature">
        <title>Complex archaea that bridge the gap between prokaryotes and eukaryotes.</title>
        <authorList>
            <person name="Spang A."/>
            <person name="Saw J.H."/>
            <person name="Jorgensen S.L."/>
            <person name="Zaremba-Niedzwiedzka K."/>
            <person name="Martijn J."/>
            <person name="Lind A.E."/>
            <person name="van Eijk R."/>
            <person name="Schleper C."/>
            <person name="Guy L."/>
            <person name="Ettema T.J."/>
        </authorList>
    </citation>
    <scope>NUCLEOTIDE SEQUENCE</scope>
</reference>
<feature type="transmembrane region" description="Helical" evidence="1">
    <location>
        <begin position="78"/>
        <end position="97"/>
    </location>
</feature>
<feature type="transmembrane region" description="Helical" evidence="1">
    <location>
        <begin position="127"/>
        <end position="145"/>
    </location>
</feature>
<keyword evidence="1" id="KW-0812">Transmembrane</keyword>
<sequence length="226" mass="24058">MASDQSSTMLARIAHELKAHAPFTLGGTVVGIAILVAMVHGKTSPALSERLFAVFHPVHILLSAVVTAAMYRHYGKGGWWACMVVGYVGAIAVGTVSDSLIPFLGELLLQAGDQHVHPHAHIGFIELWWIVNPLALAGAGIGYLWPKTKFPHAGHVLLSTAASLFHMTAAMTHGIGVWTIVGASIFLFLAVWVPCCTSDIVFPLLLVPSHHRGGCEHPHAHDPGDA</sequence>
<feature type="transmembrane region" description="Helical" evidence="1">
    <location>
        <begin position="185"/>
        <end position="207"/>
    </location>
</feature>
<accession>A0A0F9WSU8</accession>
<keyword evidence="1" id="KW-0472">Membrane</keyword>
<dbReference type="EMBL" id="LAZR01000119">
    <property type="protein sequence ID" value="KKN89361.1"/>
    <property type="molecule type" value="Genomic_DNA"/>
</dbReference>
<evidence type="ECO:0000256" key="1">
    <source>
        <dbReference type="SAM" id="Phobius"/>
    </source>
</evidence>